<name>A0A6J5TVB3_PRUAR</name>
<protein>
    <recommendedName>
        <fullName evidence="2">VTT domain-containing protein</fullName>
    </recommendedName>
</protein>
<dbReference type="InterPro" id="IPR032816">
    <property type="entry name" value="VTT_dom"/>
</dbReference>
<dbReference type="PANTHER" id="PTHR46431:SF5">
    <property type="entry name" value="EXPRESSED PROTEIN"/>
    <property type="match status" value="1"/>
</dbReference>
<proteinExistence type="predicted"/>
<evidence type="ECO:0000259" key="2">
    <source>
        <dbReference type="Pfam" id="PF09335"/>
    </source>
</evidence>
<dbReference type="PANTHER" id="PTHR46431">
    <property type="entry name" value="EXPRESSED PROTEIN"/>
    <property type="match status" value="1"/>
</dbReference>
<dbReference type="AlphaFoldDB" id="A0A6J5TVB3"/>
<dbReference type="Pfam" id="PF09335">
    <property type="entry name" value="VTT_dom"/>
    <property type="match status" value="1"/>
</dbReference>
<accession>A0A6J5TVB3</accession>
<dbReference type="EMBL" id="CAEKDK010000001">
    <property type="protein sequence ID" value="CAB4267719.1"/>
    <property type="molecule type" value="Genomic_DNA"/>
</dbReference>
<feature type="transmembrane region" description="Helical" evidence="1">
    <location>
        <begin position="249"/>
        <end position="268"/>
    </location>
</feature>
<evidence type="ECO:0000313" key="3">
    <source>
        <dbReference type="EMBL" id="CAB4267719.1"/>
    </source>
</evidence>
<keyword evidence="1" id="KW-1133">Transmembrane helix</keyword>
<keyword evidence="1" id="KW-0472">Membrane</keyword>
<evidence type="ECO:0000256" key="1">
    <source>
        <dbReference type="SAM" id="Phobius"/>
    </source>
</evidence>
<feature type="transmembrane region" description="Helical" evidence="1">
    <location>
        <begin position="274"/>
        <end position="294"/>
    </location>
</feature>
<sequence length="345" mass="38786">MKEVLAGLWCMGLHMRPCRFVIGASHMVIVAHGRAPRTTVIIDIELNLIALSTASGVSLMMTNTSEELGKHSTSVYRVREDSEYVRLVISNETRTAEADILQPQSETRVKSFLWWIRALAGCLVIIIFLLIFLKWGMPFLFEKVLLPILQWEATAFGRPVLALVLVASLALFPVVLIPSGPSMWLAGMIFGYGFGFVIIMVGTTIGMVLPYLIGLFFRDRIHQWLKRWPRNAAMIRLAGEGSWFHQFRVVALFRVSPFPYTIFNYAIVVTSMTFWPYLCGSVAGMVPEAFIYIYSGRLIRTFADVNCFYCLCKNALNELKREEETSGVEASASAHGSLEMEKASC</sequence>
<evidence type="ECO:0000313" key="4">
    <source>
        <dbReference type="Proteomes" id="UP000507222"/>
    </source>
</evidence>
<keyword evidence="1" id="KW-0812">Transmembrane</keyword>
<reference evidence="3 4" key="1">
    <citation type="submission" date="2020-05" db="EMBL/GenBank/DDBJ databases">
        <authorList>
            <person name="Campoy J."/>
            <person name="Schneeberger K."/>
            <person name="Spophaly S."/>
        </authorList>
    </citation>
    <scope>NUCLEOTIDE SEQUENCE [LARGE SCALE GENOMIC DNA]</scope>
    <source>
        <strain evidence="3">PruArmRojPasFocal</strain>
    </source>
</reference>
<feature type="domain" description="VTT" evidence="2">
    <location>
        <begin position="177"/>
        <end position="297"/>
    </location>
</feature>
<gene>
    <name evidence="3" type="ORF">CURHAP_LOCUS10553</name>
</gene>
<organism evidence="3 4">
    <name type="scientific">Prunus armeniaca</name>
    <name type="common">Apricot</name>
    <name type="synonym">Armeniaca vulgaris</name>
    <dbReference type="NCBI Taxonomy" id="36596"/>
    <lineage>
        <taxon>Eukaryota</taxon>
        <taxon>Viridiplantae</taxon>
        <taxon>Streptophyta</taxon>
        <taxon>Embryophyta</taxon>
        <taxon>Tracheophyta</taxon>
        <taxon>Spermatophyta</taxon>
        <taxon>Magnoliopsida</taxon>
        <taxon>eudicotyledons</taxon>
        <taxon>Gunneridae</taxon>
        <taxon>Pentapetalae</taxon>
        <taxon>rosids</taxon>
        <taxon>fabids</taxon>
        <taxon>Rosales</taxon>
        <taxon>Rosaceae</taxon>
        <taxon>Amygdaloideae</taxon>
        <taxon>Amygdaleae</taxon>
        <taxon>Prunus</taxon>
    </lineage>
</organism>
<dbReference type="Proteomes" id="UP000507222">
    <property type="component" value="Unassembled WGS sequence"/>
</dbReference>
<feature type="transmembrane region" description="Helical" evidence="1">
    <location>
        <begin position="112"/>
        <end position="135"/>
    </location>
</feature>
<feature type="transmembrane region" description="Helical" evidence="1">
    <location>
        <begin position="189"/>
        <end position="217"/>
    </location>
</feature>
<feature type="transmembrane region" description="Helical" evidence="1">
    <location>
        <begin position="156"/>
        <end position="177"/>
    </location>
</feature>